<proteinExistence type="predicted"/>
<gene>
    <name evidence="1" type="ORF">SAMN00790413_06078</name>
</gene>
<organism evidence="1 2">
    <name type="scientific">Deinococcus hopiensis KR-140</name>
    <dbReference type="NCBI Taxonomy" id="695939"/>
    <lineage>
        <taxon>Bacteria</taxon>
        <taxon>Thermotogati</taxon>
        <taxon>Deinococcota</taxon>
        <taxon>Deinococci</taxon>
        <taxon>Deinococcales</taxon>
        <taxon>Deinococcaceae</taxon>
        <taxon>Deinococcus</taxon>
    </lineage>
</organism>
<name>A0A1W1VW45_9DEIO</name>
<dbReference type="STRING" id="695939.SAMN00790413_06078"/>
<evidence type="ECO:0000313" key="2">
    <source>
        <dbReference type="Proteomes" id="UP000192582"/>
    </source>
</evidence>
<dbReference type="Proteomes" id="UP000192582">
    <property type="component" value="Unassembled WGS sequence"/>
</dbReference>
<accession>A0A1W1VW45</accession>
<dbReference type="EMBL" id="FWWU01000011">
    <property type="protein sequence ID" value="SMB97597.1"/>
    <property type="molecule type" value="Genomic_DNA"/>
</dbReference>
<keyword evidence="2" id="KW-1185">Reference proteome</keyword>
<dbReference type="AlphaFoldDB" id="A0A1W1VW45"/>
<protein>
    <submittedName>
        <fullName evidence="1">Uncharacterized protein</fullName>
    </submittedName>
</protein>
<sequence>MGPPEPGINLSVWLMALYDLTLMHGGQAPPLGFTAS</sequence>
<evidence type="ECO:0000313" key="1">
    <source>
        <dbReference type="EMBL" id="SMB97597.1"/>
    </source>
</evidence>
<reference evidence="1 2" key="1">
    <citation type="submission" date="2017-04" db="EMBL/GenBank/DDBJ databases">
        <authorList>
            <person name="Afonso C.L."/>
            <person name="Miller P.J."/>
            <person name="Scott M.A."/>
            <person name="Spackman E."/>
            <person name="Goraichik I."/>
            <person name="Dimitrov K.M."/>
            <person name="Suarez D.L."/>
            <person name="Swayne D.E."/>
        </authorList>
    </citation>
    <scope>NUCLEOTIDE SEQUENCE [LARGE SCALE GENOMIC DNA]</scope>
    <source>
        <strain evidence="1 2">KR-140</strain>
    </source>
</reference>